<comment type="caution">
    <text evidence="1">The sequence shown here is derived from an EMBL/GenBank/DDBJ whole genome shotgun (WGS) entry which is preliminary data.</text>
</comment>
<protein>
    <submittedName>
        <fullName evidence="1">Uncharacterized protein</fullName>
    </submittedName>
</protein>
<sequence length="81" mass="9463">MSRGPTQRRGGGCSFCFCIRKPSVESYSYRRQPTPLLLKREVSKCNVLLQERHSQTHTCHTSTIFKTYNRKDTETQIPEKK</sequence>
<organism evidence="1 2">
    <name type="scientific">Portunus trituberculatus</name>
    <name type="common">Swimming crab</name>
    <name type="synonym">Neptunus trituberculatus</name>
    <dbReference type="NCBI Taxonomy" id="210409"/>
    <lineage>
        <taxon>Eukaryota</taxon>
        <taxon>Metazoa</taxon>
        <taxon>Ecdysozoa</taxon>
        <taxon>Arthropoda</taxon>
        <taxon>Crustacea</taxon>
        <taxon>Multicrustacea</taxon>
        <taxon>Malacostraca</taxon>
        <taxon>Eumalacostraca</taxon>
        <taxon>Eucarida</taxon>
        <taxon>Decapoda</taxon>
        <taxon>Pleocyemata</taxon>
        <taxon>Brachyura</taxon>
        <taxon>Eubrachyura</taxon>
        <taxon>Portunoidea</taxon>
        <taxon>Portunidae</taxon>
        <taxon>Portuninae</taxon>
        <taxon>Portunus</taxon>
    </lineage>
</organism>
<dbReference type="Proteomes" id="UP000324222">
    <property type="component" value="Unassembled WGS sequence"/>
</dbReference>
<name>A0A5B7HNF0_PORTR</name>
<gene>
    <name evidence="1" type="ORF">E2C01_064510</name>
</gene>
<keyword evidence="2" id="KW-1185">Reference proteome</keyword>
<proteinExistence type="predicted"/>
<evidence type="ECO:0000313" key="1">
    <source>
        <dbReference type="EMBL" id="MPC70268.1"/>
    </source>
</evidence>
<dbReference type="AlphaFoldDB" id="A0A5B7HNF0"/>
<reference evidence="1 2" key="1">
    <citation type="submission" date="2019-05" db="EMBL/GenBank/DDBJ databases">
        <title>Another draft genome of Portunus trituberculatus and its Hox gene families provides insights of decapod evolution.</title>
        <authorList>
            <person name="Jeong J.-H."/>
            <person name="Song I."/>
            <person name="Kim S."/>
            <person name="Choi T."/>
            <person name="Kim D."/>
            <person name="Ryu S."/>
            <person name="Kim W."/>
        </authorList>
    </citation>
    <scope>NUCLEOTIDE SEQUENCE [LARGE SCALE GENOMIC DNA]</scope>
    <source>
        <tissue evidence="1">Muscle</tissue>
    </source>
</reference>
<accession>A0A5B7HNF0</accession>
<dbReference type="EMBL" id="VSRR010030845">
    <property type="protein sequence ID" value="MPC70268.1"/>
    <property type="molecule type" value="Genomic_DNA"/>
</dbReference>
<evidence type="ECO:0000313" key="2">
    <source>
        <dbReference type="Proteomes" id="UP000324222"/>
    </source>
</evidence>